<dbReference type="InterPro" id="IPR002591">
    <property type="entry name" value="Phosphodiest/P_Trfase"/>
</dbReference>
<dbReference type="CDD" id="cd16018">
    <property type="entry name" value="Enpp"/>
    <property type="match status" value="1"/>
</dbReference>
<accession>A0ABZ1CBU3</accession>
<dbReference type="InterPro" id="IPR017850">
    <property type="entry name" value="Alkaline_phosphatase_core_sf"/>
</dbReference>
<dbReference type="Gene3D" id="3.40.720.10">
    <property type="entry name" value="Alkaline Phosphatase, subunit A"/>
    <property type="match status" value="1"/>
</dbReference>
<dbReference type="Gene3D" id="3.30.1360.180">
    <property type="match status" value="1"/>
</dbReference>
<dbReference type="PANTHER" id="PTHR10151:SF120">
    <property type="entry name" value="BIS(5'-ADENOSYL)-TRIPHOSPHATASE"/>
    <property type="match status" value="1"/>
</dbReference>
<dbReference type="RefSeq" id="WP_221030904.1">
    <property type="nucleotide sequence ID" value="NZ_CP139781.1"/>
</dbReference>
<gene>
    <name evidence="1" type="ORF">K1X11_006400</name>
</gene>
<keyword evidence="2" id="KW-1185">Reference proteome</keyword>
<organism evidence="1 2">
    <name type="scientific">Actomonas aquatica</name>
    <dbReference type="NCBI Taxonomy" id="2866162"/>
    <lineage>
        <taxon>Bacteria</taxon>
        <taxon>Pseudomonadati</taxon>
        <taxon>Verrucomicrobiota</taxon>
        <taxon>Opitutia</taxon>
        <taxon>Opitutales</taxon>
        <taxon>Opitutaceae</taxon>
        <taxon>Actomonas</taxon>
    </lineage>
</organism>
<name>A0ABZ1CBU3_9BACT</name>
<reference evidence="1 2" key="1">
    <citation type="submission" date="2023-12" db="EMBL/GenBank/DDBJ databases">
        <title>Description of an unclassified Opitutus bacterium of Verrucomicrobiota.</title>
        <authorList>
            <person name="Zhang D.-F."/>
        </authorList>
    </citation>
    <scope>NUCLEOTIDE SEQUENCE [LARGE SCALE GENOMIC DNA]</scope>
    <source>
        <strain evidence="1 2">WL0086</strain>
    </source>
</reference>
<dbReference type="EMBL" id="CP139781">
    <property type="protein sequence ID" value="WRQ89031.1"/>
    <property type="molecule type" value="Genomic_DNA"/>
</dbReference>
<proteinExistence type="predicted"/>
<evidence type="ECO:0000313" key="2">
    <source>
        <dbReference type="Proteomes" id="UP000738431"/>
    </source>
</evidence>
<dbReference type="Pfam" id="PF01663">
    <property type="entry name" value="Phosphodiest"/>
    <property type="match status" value="1"/>
</dbReference>
<evidence type="ECO:0000313" key="1">
    <source>
        <dbReference type="EMBL" id="WRQ89031.1"/>
    </source>
</evidence>
<protein>
    <submittedName>
        <fullName evidence="1">Ectonucleotide pyrophosphatase/phosphodiesterase</fullName>
    </submittedName>
</protein>
<dbReference type="Proteomes" id="UP000738431">
    <property type="component" value="Chromosome"/>
</dbReference>
<dbReference type="PANTHER" id="PTHR10151">
    <property type="entry name" value="ECTONUCLEOTIDE PYROPHOSPHATASE/PHOSPHODIESTERASE"/>
    <property type="match status" value="1"/>
</dbReference>
<dbReference type="SUPFAM" id="SSF53649">
    <property type="entry name" value="Alkaline phosphatase-like"/>
    <property type="match status" value="1"/>
</dbReference>
<sequence>MLLRRLFAALSLLLLALGLRAEPLVIFVSIDGGRWDYPELHEASFLQEMSDAGTRLERLRPSYPSKTFPNHYTLVTGLRPESHGIIQNRFYDEEFNAWFGIGPHPAKREGRWWGGDPIWLTAQHQGLRTASLFWPGASADIHGEHPTYWRVYDGRLTPADRVQQVIDWVDLPAGERPQFIALYFNRVDNTGHGFGPTAPETRAALQEIDEALRTLRDALVERNQWADTHLVVTADHGMTATDPDHIIALDDLIDLAEVDIIFSGASGGLEVKDPTRINALVTQLDDRLHLSAYARANVPERLHFSHNARIPSIVLVPDLGWHVTTRAQLEAGRGPSPGDHGFDPAEPDMGAMFIGVGPRFRAGVKLPPADNIDVYNLLCALLEITPSSNEGSTVLVDALQTK</sequence>